<feature type="non-terminal residue" evidence="1">
    <location>
        <position position="127"/>
    </location>
</feature>
<name>X0Y687_9ZZZZ</name>
<reference evidence="1" key="1">
    <citation type="journal article" date="2014" name="Front. Microbiol.">
        <title>High frequency of phylogenetically diverse reductive dehalogenase-homologous genes in deep subseafloor sedimentary metagenomes.</title>
        <authorList>
            <person name="Kawai M."/>
            <person name="Futagami T."/>
            <person name="Toyoda A."/>
            <person name="Takaki Y."/>
            <person name="Nishi S."/>
            <person name="Hori S."/>
            <person name="Arai W."/>
            <person name="Tsubouchi T."/>
            <person name="Morono Y."/>
            <person name="Uchiyama I."/>
            <person name="Ito T."/>
            <person name="Fujiyama A."/>
            <person name="Inagaki F."/>
            <person name="Takami H."/>
        </authorList>
    </citation>
    <scope>NUCLEOTIDE SEQUENCE</scope>
    <source>
        <strain evidence="1">Expedition CK06-06</strain>
    </source>
</reference>
<dbReference type="Gene3D" id="1.25.40.390">
    <property type="match status" value="1"/>
</dbReference>
<dbReference type="EMBL" id="BARS01057752">
    <property type="protein sequence ID" value="GAG42812.1"/>
    <property type="molecule type" value="Genomic_DNA"/>
</dbReference>
<sequence length="127" mass="14454">ESYEDVDVGRVTKGTAIGWLGKTYIYRACYDENPSENYWQKAAEQFEWVINSGNYGLIQPLSQDSTGFFNAYMSVFTELPYPDGYGGVTTIQGGENNKESLFEVQFSSHTLWNPYLHWGATTSHRAR</sequence>
<gene>
    <name evidence="1" type="ORF">S01H1_84546</name>
</gene>
<accession>X0Y687</accession>
<proteinExistence type="predicted"/>
<dbReference type="InterPro" id="IPR011990">
    <property type="entry name" value="TPR-like_helical_dom_sf"/>
</dbReference>
<feature type="non-terminal residue" evidence="1">
    <location>
        <position position="1"/>
    </location>
</feature>
<dbReference type="SUPFAM" id="SSF48452">
    <property type="entry name" value="TPR-like"/>
    <property type="match status" value="1"/>
</dbReference>
<protein>
    <submittedName>
        <fullName evidence="1">Uncharacterized protein</fullName>
    </submittedName>
</protein>
<comment type="caution">
    <text evidence="1">The sequence shown here is derived from an EMBL/GenBank/DDBJ whole genome shotgun (WGS) entry which is preliminary data.</text>
</comment>
<dbReference type="AlphaFoldDB" id="X0Y687"/>
<organism evidence="1">
    <name type="scientific">marine sediment metagenome</name>
    <dbReference type="NCBI Taxonomy" id="412755"/>
    <lineage>
        <taxon>unclassified sequences</taxon>
        <taxon>metagenomes</taxon>
        <taxon>ecological metagenomes</taxon>
    </lineage>
</organism>
<evidence type="ECO:0000313" key="1">
    <source>
        <dbReference type="EMBL" id="GAG42812.1"/>
    </source>
</evidence>